<gene>
    <name evidence="3" type="ORF">EV702DRAFT_981235</name>
</gene>
<evidence type="ECO:0000313" key="4">
    <source>
        <dbReference type="Proteomes" id="UP000714275"/>
    </source>
</evidence>
<keyword evidence="4" id="KW-1185">Reference proteome</keyword>
<evidence type="ECO:0000313" key="3">
    <source>
        <dbReference type="EMBL" id="KAG1765863.1"/>
    </source>
</evidence>
<name>A0A9P6ZGZ0_9AGAM</name>
<dbReference type="AlphaFoldDB" id="A0A9P6ZGZ0"/>
<evidence type="ECO:0000256" key="1">
    <source>
        <dbReference type="SAM" id="MobiDB-lite"/>
    </source>
</evidence>
<sequence length="467" mass="52020">MVALIADTAPPGIIIAGRMLMDFQYLSQAPMIDELHCGLILDALEQFHDHKQEVIACVAHRGAKSKSVLDNWYIPKLELMQSVVPSIHQVGSLVQWSVDTTEHAHITLIKDPADSTNHNNYDVQICRFLDWNEKCRNFQITTSIIAQSQSHRQAAASPTIDDDSDSDVRGPGVNEADPQTAADDLWGSRHKVTNFFKKAQQVSSDIKAAKPLRTFLVSPSMAIHLNFDASIQRISVDVVTEKFSLPDLWGALTDYVEREGRTGLPTFHKLEGPHRAKPDAPLPFDDLRVWFKVRIQQASYHGQSTPPALTVNVSPLSATGKYGHYDAAIFTVDDTKLDQWPASGLKGHIVVEVHLVIQPLPPRGKTTPWAARFLTYVQCLDVVPQQRGNLLEYTMQMHVLKCAMRSAGVPFGGILLLDQLCSFTHIVPHFGPVADPCLTEENSAHSAPVFFLNKYIDKEFYYAILNS</sequence>
<protein>
    <recommendedName>
        <fullName evidence="2">DUF6830 domain-containing protein</fullName>
    </recommendedName>
</protein>
<dbReference type="Proteomes" id="UP000714275">
    <property type="component" value="Unassembled WGS sequence"/>
</dbReference>
<comment type="caution">
    <text evidence="3">The sequence shown here is derived from an EMBL/GenBank/DDBJ whole genome shotgun (WGS) entry which is preliminary data.</text>
</comment>
<feature type="region of interest" description="Disordered" evidence="1">
    <location>
        <begin position="149"/>
        <end position="181"/>
    </location>
</feature>
<dbReference type="OrthoDB" id="3232986at2759"/>
<dbReference type="EMBL" id="JABBWD010000102">
    <property type="protein sequence ID" value="KAG1765863.1"/>
    <property type="molecule type" value="Genomic_DNA"/>
</dbReference>
<evidence type="ECO:0000259" key="2">
    <source>
        <dbReference type="Pfam" id="PF20722"/>
    </source>
</evidence>
<proteinExistence type="predicted"/>
<feature type="domain" description="DUF6830" evidence="2">
    <location>
        <begin position="194"/>
        <end position="352"/>
    </location>
</feature>
<dbReference type="Pfam" id="PF20722">
    <property type="entry name" value="DUF6830"/>
    <property type="match status" value="1"/>
</dbReference>
<organism evidence="3 4">
    <name type="scientific">Suillus placidus</name>
    <dbReference type="NCBI Taxonomy" id="48579"/>
    <lineage>
        <taxon>Eukaryota</taxon>
        <taxon>Fungi</taxon>
        <taxon>Dikarya</taxon>
        <taxon>Basidiomycota</taxon>
        <taxon>Agaricomycotina</taxon>
        <taxon>Agaricomycetes</taxon>
        <taxon>Agaricomycetidae</taxon>
        <taxon>Boletales</taxon>
        <taxon>Suillineae</taxon>
        <taxon>Suillaceae</taxon>
        <taxon>Suillus</taxon>
    </lineage>
</organism>
<reference evidence="3" key="1">
    <citation type="journal article" date="2020" name="New Phytol.">
        <title>Comparative genomics reveals dynamic genome evolution in host specialist ectomycorrhizal fungi.</title>
        <authorList>
            <person name="Lofgren L.A."/>
            <person name="Nguyen N.H."/>
            <person name="Vilgalys R."/>
            <person name="Ruytinx J."/>
            <person name="Liao H.L."/>
            <person name="Branco S."/>
            <person name="Kuo A."/>
            <person name="LaButti K."/>
            <person name="Lipzen A."/>
            <person name="Andreopoulos W."/>
            <person name="Pangilinan J."/>
            <person name="Riley R."/>
            <person name="Hundley H."/>
            <person name="Na H."/>
            <person name="Barry K."/>
            <person name="Grigoriev I.V."/>
            <person name="Stajich J.E."/>
            <person name="Kennedy P.G."/>
        </authorList>
    </citation>
    <scope>NUCLEOTIDE SEQUENCE</scope>
    <source>
        <strain evidence="3">DOB743</strain>
    </source>
</reference>
<dbReference type="InterPro" id="IPR049233">
    <property type="entry name" value="DUF6830"/>
</dbReference>
<accession>A0A9P6ZGZ0</accession>